<dbReference type="InterPro" id="IPR033116">
    <property type="entry name" value="TRYPSIN_SER"/>
</dbReference>
<keyword evidence="4" id="KW-0645">Protease</keyword>
<dbReference type="Gene3D" id="1.25.40.20">
    <property type="entry name" value="Ankyrin repeat-containing domain"/>
    <property type="match status" value="2"/>
</dbReference>
<organism evidence="7 8">
    <name type="scientific">Ostreobium quekettii</name>
    <dbReference type="NCBI Taxonomy" id="121088"/>
    <lineage>
        <taxon>Eukaryota</taxon>
        <taxon>Viridiplantae</taxon>
        <taxon>Chlorophyta</taxon>
        <taxon>core chlorophytes</taxon>
        <taxon>Ulvophyceae</taxon>
        <taxon>TCBD clade</taxon>
        <taxon>Bryopsidales</taxon>
        <taxon>Ostreobineae</taxon>
        <taxon>Ostreobiaceae</taxon>
        <taxon>Ostreobium</taxon>
    </lineage>
</organism>
<dbReference type="PRINTS" id="PR00722">
    <property type="entry name" value="CHYMOTRYPSIN"/>
</dbReference>
<feature type="compositionally biased region" description="Pro residues" evidence="5">
    <location>
        <begin position="388"/>
        <end position="398"/>
    </location>
</feature>
<dbReference type="InterPro" id="IPR009003">
    <property type="entry name" value="Peptidase_S1_PA"/>
</dbReference>
<gene>
    <name evidence="7" type="ORF">OSTQU699_LOCUS290</name>
</gene>
<proteinExistence type="inferred from homology"/>
<evidence type="ECO:0000256" key="4">
    <source>
        <dbReference type="RuleBase" id="RU363034"/>
    </source>
</evidence>
<feature type="repeat" description="ANK" evidence="3">
    <location>
        <begin position="552"/>
        <end position="584"/>
    </location>
</feature>
<dbReference type="Gene3D" id="2.40.10.10">
    <property type="entry name" value="Trypsin-like serine proteases"/>
    <property type="match status" value="2"/>
</dbReference>
<dbReference type="OrthoDB" id="10059102at2759"/>
<name>A0A8S1IKP9_9CHLO</name>
<evidence type="ECO:0000256" key="1">
    <source>
        <dbReference type="ARBA" id="ARBA00007664"/>
    </source>
</evidence>
<dbReference type="InterPro" id="IPR050430">
    <property type="entry name" value="Peptidase_S1"/>
</dbReference>
<feature type="region of interest" description="Disordered" evidence="5">
    <location>
        <begin position="1"/>
        <end position="23"/>
    </location>
</feature>
<sequence>MAGDDRPTSQLPRPRNCRLDAMSPSRRPTRYVVGARATMASRFRAASALLVVWTACAAIIVEFEGLALGDASGDSRQLKQNIPQGLILGEDAPCGRFSNMVSLRNAENVHRCGGTLVASKWVLTAAHCVDPNNQKSLGTTPIVVVGGCKLDDVENENGKVESSRPKKTFIHKGWTGNLSDGNDIALLKLQKKTKHEFVGLPTATHSLSRGEALLALGWGEGGDGSGDLQMAESIEVIDINECRSKEFWGDSVKDTMFCAYSFQGEDVCQGDSGGPLIEPFTRDGVLEAGKPSLDIIVGITSFGDSGCGDSQLPNVFTKVSSFRDWIDFVMEEEPPELISTPGPAAQASPPEDPTSMRPDVPSPLPDDPPLVSGPPPMPALPPTEEMAPPTPAPIPPAPERAGTSPSEDVQELNEDLMFVAAKPESDSTESEVEDLISSGADPNACCTAIGKFEGCTALVLTTRSNNTAAAKALVAAGADVDLPCGLESSPLHWAAMENAIGVSQVLVDADAELDPRDADRDTPLHETSWSNHIGVAEVLVKAGANLEARRRGGDTPLLLTARRDSPHVAEVLAEGGADTEARTTAGNFTALMIAAGEGYLEVVKVLVAHGADVSARNEEGETAGDLICIENIRCKADVVSELEVILL</sequence>
<dbReference type="PROSITE" id="PS50297">
    <property type="entry name" value="ANK_REP_REGION"/>
    <property type="match status" value="2"/>
</dbReference>
<feature type="repeat" description="ANK" evidence="3">
    <location>
        <begin position="586"/>
        <end position="618"/>
    </location>
</feature>
<keyword evidence="3" id="KW-0040">ANK repeat</keyword>
<protein>
    <recommendedName>
        <fullName evidence="6">Peptidase S1 domain-containing protein</fullName>
    </recommendedName>
</protein>
<comment type="similarity">
    <text evidence="1">Belongs to the peptidase S1 family.</text>
</comment>
<keyword evidence="4" id="KW-0378">Hydrolase</keyword>
<feature type="region of interest" description="Disordered" evidence="5">
    <location>
        <begin position="335"/>
        <end position="410"/>
    </location>
</feature>
<keyword evidence="4" id="KW-0720">Serine protease</keyword>
<dbReference type="PANTHER" id="PTHR24276">
    <property type="entry name" value="POLYSERASE-RELATED"/>
    <property type="match status" value="1"/>
</dbReference>
<comment type="caution">
    <text evidence="7">The sequence shown here is derived from an EMBL/GenBank/DDBJ whole genome shotgun (WGS) entry which is preliminary data.</text>
</comment>
<keyword evidence="8" id="KW-1185">Reference proteome</keyword>
<feature type="compositionally biased region" description="Pro residues" evidence="5">
    <location>
        <begin position="360"/>
        <end position="381"/>
    </location>
</feature>
<dbReference type="Pfam" id="PF12796">
    <property type="entry name" value="Ank_2"/>
    <property type="match status" value="2"/>
</dbReference>
<dbReference type="InterPro" id="IPR001314">
    <property type="entry name" value="Peptidase_S1A"/>
</dbReference>
<dbReference type="AlphaFoldDB" id="A0A8S1IKP9"/>
<dbReference type="PROSITE" id="PS00135">
    <property type="entry name" value="TRYPSIN_SER"/>
    <property type="match status" value="1"/>
</dbReference>
<dbReference type="SUPFAM" id="SSF50494">
    <property type="entry name" value="Trypsin-like serine proteases"/>
    <property type="match status" value="1"/>
</dbReference>
<dbReference type="InterPro" id="IPR002110">
    <property type="entry name" value="Ankyrin_rpt"/>
</dbReference>
<evidence type="ECO:0000256" key="3">
    <source>
        <dbReference type="PROSITE-ProRule" id="PRU00023"/>
    </source>
</evidence>
<dbReference type="Proteomes" id="UP000708148">
    <property type="component" value="Unassembled WGS sequence"/>
</dbReference>
<dbReference type="PROSITE" id="PS00134">
    <property type="entry name" value="TRYPSIN_HIS"/>
    <property type="match status" value="1"/>
</dbReference>
<dbReference type="SMART" id="SM00248">
    <property type="entry name" value="ANK"/>
    <property type="match status" value="5"/>
</dbReference>
<evidence type="ECO:0000313" key="7">
    <source>
        <dbReference type="EMBL" id="CAD7694929.1"/>
    </source>
</evidence>
<dbReference type="GO" id="GO:0004252">
    <property type="term" value="F:serine-type endopeptidase activity"/>
    <property type="evidence" value="ECO:0007669"/>
    <property type="project" value="InterPro"/>
</dbReference>
<dbReference type="InterPro" id="IPR036770">
    <property type="entry name" value="Ankyrin_rpt-contain_sf"/>
</dbReference>
<dbReference type="CDD" id="cd00190">
    <property type="entry name" value="Tryp_SPc"/>
    <property type="match status" value="1"/>
</dbReference>
<dbReference type="SMART" id="SM00020">
    <property type="entry name" value="Tryp_SPc"/>
    <property type="match status" value="1"/>
</dbReference>
<keyword evidence="2" id="KW-1015">Disulfide bond</keyword>
<feature type="repeat" description="ANK" evidence="3">
    <location>
        <begin position="519"/>
        <end position="551"/>
    </location>
</feature>
<dbReference type="EMBL" id="CAJHUC010000283">
    <property type="protein sequence ID" value="CAD7694929.1"/>
    <property type="molecule type" value="Genomic_DNA"/>
</dbReference>
<dbReference type="InterPro" id="IPR001254">
    <property type="entry name" value="Trypsin_dom"/>
</dbReference>
<dbReference type="GO" id="GO:0006508">
    <property type="term" value="P:proteolysis"/>
    <property type="evidence" value="ECO:0007669"/>
    <property type="project" value="UniProtKB-KW"/>
</dbReference>
<evidence type="ECO:0000256" key="5">
    <source>
        <dbReference type="SAM" id="MobiDB-lite"/>
    </source>
</evidence>
<accession>A0A8S1IKP9</accession>
<reference evidence="7" key="1">
    <citation type="submission" date="2020-12" db="EMBL/GenBank/DDBJ databases">
        <authorList>
            <person name="Iha C."/>
        </authorList>
    </citation>
    <scope>NUCLEOTIDE SEQUENCE</scope>
</reference>
<dbReference type="InterPro" id="IPR018114">
    <property type="entry name" value="TRYPSIN_HIS"/>
</dbReference>
<evidence type="ECO:0000259" key="6">
    <source>
        <dbReference type="PROSITE" id="PS50240"/>
    </source>
</evidence>
<dbReference type="PROSITE" id="PS50088">
    <property type="entry name" value="ANK_REPEAT"/>
    <property type="match status" value="4"/>
</dbReference>
<evidence type="ECO:0000313" key="8">
    <source>
        <dbReference type="Proteomes" id="UP000708148"/>
    </source>
</evidence>
<dbReference type="PROSITE" id="PS50240">
    <property type="entry name" value="TRYPSIN_DOM"/>
    <property type="match status" value="1"/>
</dbReference>
<dbReference type="PANTHER" id="PTHR24276:SF98">
    <property type="entry name" value="FI18310P1-RELATED"/>
    <property type="match status" value="1"/>
</dbReference>
<dbReference type="Pfam" id="PF00089">
    <property type="entry name" value="Trypsin"/>
    <property type="match status" value="1"/>
</dbReference>
<feature type="domain" description="Peptidase S1" evidence="6">
    <location>
        <begin position="86"/>
        <end position="331"/>
    </location>
</feature>
<dbReference type="InterPro" id="IPR043504">
    <property type="entry name" value="Peptidase_S1_PA_chymotrypsin"/>
</dbReference>
<dbReference type="SUPFAM" id="SSF48403">
    <property type="entry name" value="Ankyrin repeat"/>
    <property type="match status" value="1"/>
</dbReference>
<evidence type="ECO:0000256" key="2">
    <source>
        <dbReference type="ARBA" id="ARBA00023157"/>
    </source>
</evidence>
<feature type="repeat" description="ANK" evidence="3">
    <location>
        <begin position="486"/>
        <end position="518"/>
    </location>
</feature>